<evidence type="ECO:0000313" key="2">
    <source>
        <dbReference type="EMBL" id="CAK0790151.1"/>
    </source>
</evidence>
<evidence type="ECO:0000256" key="1">
    <source>
        <dbReference type="SAM" id="MobiDB-lite"/>
    </source>
</evidence>
<comment type="caution">
    <text evidence="2">The sequence shown here is derived from an EMBL/GenBank/DDBJ whole genome shotgun (WGS) entry which is preliminary data.</text>
</comment>
<feature type="compositionally biased region" description="Low complexity" evidence="1">
    <location>
        <begin position="61"/>
        <end position="72"/>
    </location>
</feature>
<proteinExistence type="predicted"/>
<organism evidence="2 3">
    <name type="scientific">Prorocentrum cordatum</name>
    <dbReference type="NCBI Taxonomy" id="2364126"/>
    <lineage>
        <taxon>Eukaryota</taxon>
        <taxon>Sar</taxon>
        <taxon>Alveolata</taxon>
        <taxon>Dinophyceae</taxon>
        <taxon>Prorocentrales</taxon>
        <taxon>Prorocentraceae</taxon>
        <taxon>Prorocentrum</taxon>
    </lineage>
</organism>
<sequence length="352" mass="37638">MQALRHGLEALLPGYCGCLAQRSRSPDVLLAEDCAPKPKAKAAQQWLGTGGGEAEEEEEALMAQQASQASPAHPWHDRGAARGSACEPAAAQPAARARWSADASRQATGRGWEGREARCSYASETEPSWSAADAAAGAPPWNDWDRHRASQWWGAGGGGGWSGGGWSGGAAAAVGAAAEAGWGGGWSGGGGWSDGAWAAEATASSSSSVRPGGASRQGRGGDPAVPRRWPSRCWEGDIPRLDLWGLHRGQLLQALSVCGAVFLQVEGTSAEGPQRRLPRPEFARWQGLLQETRVSRDFFESRQPVQHRFLRLSLREDLQRTLEGREKEHTPDTRVMFGVGGRRLPPPRVLFR</sequence>
<accession>A0ABN9PIT3</accession>
<feature type="compositionally biased region" description="Low complexity" evidence="1">
    <location>
        <begin position="127"/>
        <end position="142"/>
    </location>
</feature>
<feature type="region of interest" description="Disordered" evidence="1">
    <location>
        <begin position="45"/>
        <end position="166"/>
    </location>
</feature>
<protein>
    <submittedName>
        <fullName evidence="2">Uncharacterized protein</fullName>
    </submittedName>
</protein>
<feature type="region of interest" description="Disordered" evidence="1">
    <location>
        <begin position="185"/>
        <end position="228"/>
    </location>
</feature>
<dbReference type="Proteomes" id="UP001189429">
    <property type="component" value="Unassembled WGS sequence"/>
</dbReference>
<keyword evidence="3" id="KW-1185">Reference proteome</keyword>
<gene>
    <name evidence="2" type="ORF">PCOR1329_LOCUS1507</name>
</gene>
<feature type="compositionally biased region" description="Low complexity" evidence="1">
    <location>
        <begin position="194"/>
        <end position="214"/>
    </location>
</feature>
<reference evidence="2" key="1">
    <citation type="submission" date="2023-10" db="EMBL/GenBank/DDBJ databases">
        <authorList>
            <person name="Chen Y."/>
            <person name="Shah S."/>
            <person name="Dougan E. K."/>
            <person name="Thang M."/>
            <person name="Chan C."/>
        </authorList>
    </citation>
    <scope>NUCLEOTIDE SEQUENCE [LARGE SCALE GENOMIC DNA]</scope>
</reference>
<name>A0ABN9PIT3_9DINO</name>
<dbReference type="EMBL" id="CAUYUJ010000367">
    <property type="protein sequence ID" value="CAK0790151.1"/>
    <property type="molecule type" value="Genomic_DNA"/>
</dbReference>
<feature type="compositionally biased region" description="Gly residues" evidence="1">
    <location>
        <begin position="154"/>
        <end position="166"/>
    </location>
</feature>
<feature type="compositionally biased region" description="Low complexity" evidence="1">
    <location>
        <begin position="88"/>
        <end position="107"/>
    </location>
</feature>
<evidence type="ECO:0000313" key="3">
    <source>
        <dbReference type="Proteomes" id="UP001189429"/>
    </source>
</evidence>